<organism evidence="2 3">
    <name type="scientific">Actinobacteria bacterium BACL15 MAG-120619-bin91</name>
    <dbReference type="NCBI Taxonomy" id="1655562"/>
    <lineage>
        <taxon>Bacteria</taxon>
        <taxon>Bacillati</taxon>
        <taxon>Actinomycetota</taxon>
        <taxon>Actinomycetes</taxon>
        <taxon>Actinomycetes incertae sedis</taxon>
        <taxon>ac1 cluster</taxon>
    </lineage>
</organism>
<dbReference type="EMBL" id="LIAM01000038">
    <property type="protein sequence ID" value="KRO35975.1"/>
    <property type="molecule type" value="Genomic_DNA"/>
</dbReference>
<comment type="caution">
    <text evidence="2">The sequence shown here is derived from an EMBL/GenBank/DDBJ whole genome shotgun (WGS) entry which is preliminary data.</text>
</comment>
<evidence type="ECO:0000259" key="1">
    <source>
        <dbReference type="Pfam" id="PF01869"/>
    </source>
</evidence>
<dbReference type="InterPro" id="IPR043129">
    <property type="entry name" value="ATPase_NBD"/>
</dbReference>
<name>A0A0R2PDH5_9ACTN</name>
<accession>A0A0R2PDH5</accession>
<sequence>MVTNEVLAVDLGQSGARFRQGDLLVTSDRGKLAGENPFPALRAVFESTQKFSADLVALSCTGFYGVVSEPQKYLELCYQYFGTTQVAVIDDGLAGFVGALNGRNGVVLSVGGGVVAIGGREGKYSHRDGLGNTFGDEGSGFWLGKLAITKALAIRQGRGDDPEMVDYFADEIDAYFALEIRNSVDAVNLATRTAKKVLDAADAGISTATAIVDEGAFLLGQTVVAAWYGCNGKKADSPEIVIQGGPARNASYSTKIALEINAKLPNAVIVESAGDNLDGATWIAQNMHNDAPPLLLWARR</sequence>
<dbReference type="PANTHER" id="PTHR43190">
    <property type="entry name" value="N-ACETYL-D-GLUCOSAMINE KINASE"/>
    <property type="match status" value="1"/>
</dbReference>
<dbReference type="Pfam" id="PF01869">
    <property type="entry name" value="BcrAD_BadFG"/>
    <property type="match status" value="1"/>
</dbReference>
<reference evidence="2 3" key="1">
    <citation type="submission" date="2015-10" db="EMBL/GenBank/DDBJ databases">
        <title>Metagenome-Assembled Genomes uncover a global brackish microbiome.</title>
        <authorList>
            <person name="Hugerth L.W."/>
            <person name="Larsson J."/>
            <person name="Alneberg J."/>
            <person name="Lindh M.V."/>
            <person name="Legrand C."/>
            <person name="Pinhassi J."/>
            <person name="Andersson A.F."/>
        </authorList>
    </citation>
    <scope>NUCLEOTIDE SEQUENCE [LARGE SCALE GENOMIC DNA]</scope>
    <source>
        <strain evidence="2">BACL15 MAG-120619-bin91</strain>
    </source>
</reference>
<protein>
    <recommendedName>
        <fullName evidence="1">ATPase BadF/BadG/BcrA/BcrD type domain-containing protein</fullName>
    </recommendedName>
</protein>
<evidence type="ECO:0000313" key="3">
    <source>
        <dbReference type="Proteomes" id="UP000053274"/>
    </source>
</evidence>
<dbReference type="InterPro" id="IPR002731">
    <property type="entry name" value="ATPase_BadF"/>
</dbReference>
<dbReference type="Gene3D" id="3.30.420.40">
    <property type="match status" value="2"/>
</dbReference>
<dbReference type="SUPFAM" id="SSF53067">
    <property type="entry name" value="Actin-like ATPase domain"/>
    <property type="match status" value="1"/>
</dbReference>
<dbReference type="AlphaFoldDB" id="A0A0R2PDH5"/>
<dbReference type="InterPro" id="IPR052519">
    <property type="entry name" value="Euk-type_GlcNAc_Kinase"/>
</dbReference>
<dbReference type="PANTHER" id="PTHR43190:SF3">
    <property type="entry name" value="N-ACETYL-D-GLUCOSAMINE KINASE"/>
    <property type="match status" value="1"/>
</dbReference>
<dbReference type="Proteomes" id="UP000053274">
    <property type="component" value="Unassembled WGS sequence"/>
</dbReference>
<proteinExistence type="predicted"/>
<feature type="domain" description="ATPase BadF/BadG/BcrA/BcrD type" evidence="1">
    <location>
        <begin position="40"/>
        <end position="267"/>
    </location>
</feature>
<evidence type="ECO:0000313" key="2">
    <source>
        <dbReference type="EMBL" id="KRO35975.1"/>
    </source>
</evidence>
<gene>
    <name evidence="2" type="ORF">ABR54_01145</name>
</gene>